<dbReference type="EMBL" id="FXTU01000001">
    <property type="protein sequence ID" value="SMP01484.1"/>
    <property type="molecule type" value="Genomic_DNA"/>
</dbReference>
<dbReference type="Gene3D" id="1.25.40.10">
    <property type="entry name" value="Tetratricopeptide repeat domain"/>
    <property type="match status" value="1"/>
</dbReference>
<sequence>MKIEFKSNDFISREKELAQLIEIYEKVRQNETKFVILKADTGIGKTRLIQELYHYLTIADDENNYWPDNLEDTKHTMTIVPEFDSLETEKQLKMPWLWIALRCQNQDERNSYRHGTALSQIRKQVRLHLGGIIEKKRRNVQNINSIKGLIALLANYAFPGSGSIISIVSTLLQGLDQGISTVDSVKQLWSHWRSSRVSERDQNVIVNKQEYTSLVDQTIDIFSAILNKKSGQESVPLILVIDDAQWADFLTIEFLKRIIDAGKVYSWPLLILATCWESSLKEQTVNKEWEEGLGSFGQLYLYSQDLVDTEVIDLKKLDHNDIKKIVSMELKGLQEEAKEFIVSNCGGDLELLWDYIKRLKNTPGYLSKDGRLVIPLKKLNFRSNRKKELARDKILELGFSFACLLSWGSVQGIRFSKVFIEQCVDTFKDQFEVDINDFYKLDDPYNITKVEPHHIFTETAEFRRRLYYEVAREILEDMPQKEEIALLLIEFYRNVIILDQINRLDYSEQISIYEEFRYLVEMYGKSNSGLLELSLLSELKLLELYLQEGLFKRCLETGESLFYSNIKQWSVEEQKRLLGVLIEASFGIGDTDLEGKYIERYSQLDTTGPENKVDIQSYLYKSKYALRCNHMDEAMRFAEKAVSLVPDDQIDIMSYKCYEQLVLSYFYAGLNQKGLDTVRQLERKFVDFLNEHERLKVNFDHNIALLCHNIDANKEAISRNLSCKEGYLTFADRYHYMISCVNLADAYMAMGRLTEAEQEMRRVYEESKSSNWKHAHNIAAICLGNVLFMQDRLSEAFIYYEEGISISKQINHNWDALYGLIWRSFCLSSFGDPSSIDKLIHLKTESDKKGYSYLSSLSATFFLIASYRLRFVTHKTEEMLRSVHRKSTPGLYAQAVAAYLLTQEEEASKNSSLIEEMIRSALECEGVRGCPQIISEAVFRLGARMDICPELLECFKTWEKKYVKPIEEYKAELVQTLKARFGTEPKIKRCLMKCEALCCYDGVYLLDGEEEKLKETVKNYPAYFTHLPEEFVVDGNWRDLMVGRKTAVRPHQYQTDSYPIHFEPTRCVFTDENGLCSLQKVATDLDYHPWKFKPLACWAFPLRLVDGKITGPPEKDEQDPDYVDETYPGYMKFVPCGCHHDQGESWVELYKQEIWYLDWVLKGNNLR</sequence>
<dbReference type="InterPro" id="IPR011990">
    <property type="entry name" value="TPR-like_helical_dom_sf"/>
</dbReference>
<name>A0AA46ACY1_9BACL</name>
<dbReference type="Proteomes" id="UP001157946">
    <property type="component" value="Unassembled WGS sequence"/>
</dbReference>
<organism evidence="2 3">
    <name type="scientific">Laceyella tengchongensis</name>
    <dbReference type="NCBI Taxonomy" id="574699"/>
    <lineage>
        <taxon>Bacteria</taxon>
        <taxon>Bacillati</taxon>
        <taxon>Bacillota</taxon>
        <taxon>Bacilli</taxon>
        <taxon>Bacillales</taxon>
        <taxon>Thermoactinomycetaceae</taxon>
        <taxon>Laceyella</taxon>
    </lineage>
</organism>
<dbReference type="RefSeq" id="WP_284723844.1">
    <property type="nucleotide sequence ID" value="NZ_FXTU01000001.1"/>
</dbReference>
<comment type="similarity">
    <text evidence="1">Belongs to the Rv0495c family.</text>
</comment>
<gene>
    <name evidence="2" type="ORF">SAMN06265361_101250</name>
</gene>
<dbReference type="InterPro" id="IPR019734">
    <property type="entry name" value="TPR_rpt"/>
</dbReference>
<protein>
    <submittedName>
        <fullName evidence="2">Tetratricopeptide repeat-containing protein</fullName>
    </submittedName>
</protein>
<keyword evidence="3" id="KW-1185">Reference proteome</keyword>
<dbReference type="SUPFAM" id="SSF52540">
    <property type="entry name" value="P-loop containing nucleoside triphosphate hydrolases"/>
    <property type="match status" value="1"/>
</dbReference>
<evidence type="ECO:0000313" key="3">
    <source>
        <dbReference type="Proteomes" id="UP001157946"/>
    </source>
</evidence>
<evidence type="ECO:0000313" key="2">
    <source>
        <dbReference type="EMBL" id="SMP01484.1"/>
    </source>
</evidence>
<evidence type="ECO:0000256" key="1">
    <source>
        <dbReference type="ARBA" id="ARBA00093770"/>
    </source>
</evidence>
<proteinExistence type="inferred from homology"/>
<dbReference type="Pfam" id="PF11307">
    <property type="entry name" value="DUF3109"/>
    <property type="match status" value="1"/>
</dbReference>
<dbReference type="PANTHER" id="PTHR43642:SF1">
    <property type="entry name" value="HYBRID SIGNAL TRANSDUCTION HISTIDINE KINASE G"/>
    <property type="match status" value="1"/>
</dbReference>
<dbReference type="InterPro" id="IPR021458">
    <property type="entry name" value="Rv0495c"/>
</dbReference>
<dbReference type="InterPro" id="IPR053159">
    <property type="entry name" value="Hybrid_Histidine_Kinase"/>
</dbReference>
<dbReference type="AlphaFoldDB" id="A0AA46ACY1"/>
<dbReference type="InterPro" id="IPR027417">
    <property type="entry name" value="P-loop_NTPase"/>
</dbReference>
<comment type="caution">
    <text evidence="2">The sequence shown here is derived from an EMBL/GenBank/DDBJ whole genome shotgun (WGS) entry which is preliminary data.</text>
</comment>
<dbReference type="PANTHER" id="PTHR43642">
    <property type="entry name" value="HYBRID SIGNAL TRANSDUCTION HISTIDINE KINASE G"/>
    <property type="match status" value="1"/>
</dbReference>
<dbReference type="SUPFAM" id="SSF48452">
    <property type="entry name" value="TPR-like"/>
    <property type="match status" value="1"/>
</dbReference>
<dbReference type="Pfam" id="PF13181">
    <property type="entry name" value="TPR_8"/>
    <property type="match status" value="1"/>
</dbReference>
<accession>A0AA46ACY1</accession>
<reference evidence="2" key="1">
    <citation type="submission" date="2017-05" db="EMBL/GenBank/DDBJ databases">
        <authorList>
            <person name="Varghese N."/>
            <person name="Submissions S."/>
        </authorList>
    </citation>
    <scope>NUCLEOTIDE SEQUENCE</scope>
    <source>
        <strain evidence="2">DSM 45262</strain>
    </source>
</reference>